<dbReference type="EMBL" id="DF840550">
    <property type="protein sequence ID" value="GAT45023.1"/>
    <property type="molecule type" value="Genomic_DNA"/>
</dbReference>
<organism evidence="2 3">
    <name type="scientific">Mycena chlorophos</name>
    <name type="common">Agaric fungus</name>
    <name type="synonym">Agaricus chlorophos</name>
    <dbReference type="NCBI Taxonomy" id="658473"/>
    <lineage>
        <taxon>Eukaryota</taxon>
        <taxon>Fungi</taxon>
        <taxon>Dikarya</taxon>
        <taxon>Basidiomycota</taxon>
        <taxon>Agaricomycotina</taxon>
        <taxon>Agaricomycetes</taxon>
        <taxon>Agaricomycetidae</taxon>
        <taxon>Agaricales</taxon>
        <taxon>Marasmiineae</taxon>
        <taxon>Mycenaceae</taxon>
        <taxon>Mycena</taxon>
    </lineage>
</organism>
<sequence length="404" mass="46230">LEEIRRRKEERGCKEFSKFLTDDEKAKLRKRMSKEEQEEQEEGSRFRLDIRALRKANAGDVTAQFDQVARRLNGLFDRCNAPSLCFLTKSNIGDSFRPYYHYTGEADSFLLKVFNITAVEFMWRFEAFNTVTAQGLEKRRTSAQLRAEIVRLIQDGLYMITGQKVKMNYKYYDYGIRYLLGVELVGLLEGDEKPVNPYQIKTMSRLRETARALRTFEMSWRTISTYNLKKLEAELPPDAQRLRGKRNKQSKQPDLSDDEEETDVEDDGPGDGQQDHGKVARKQKKSRGKEKGSKEKGGKKPIGKEQRAKKVDSAKKAAKKQGKAPKTKGDKPNSKEVKEAVARKRNPTRKAAAAQDTLSPPSGPRKVIRPKPMLKKKQSGPSNEDDAWPEGLQEVRNNLDNIPL</sequence>
<gene>
    <name evidence="2" type="ORF">MCHLO_02620</name>
</gene>
<keyword evidence="3" id="KW-1185">Reference proteome</keyword>
<feature type="non-terminal residue" evidence="2">
    <location>
        <position position="1"/>
    </location>
</feature>
<dbReference type="Proteomes" id="UP000815677">
    <property type="component" value="Unassembled WGS sequence"/>
</dbReference>
<feature type="compositionally biased region" description="Basic residues" evidence="1">
    <location>
        <begin position="366"/>
        <end position="378"/>
    </location>
</feature>
<proteinExistence type="predicted"/>
<feature type="compositionally biased region" description="Basic and acidic residues" evidence="1">
    <location>
        <begin position="289"/>
        <end position="315"/>
    </location>
</feature>
<evidence type="ECO:0000313" key="3">
    <source>
        <dbReference type="Proteomes" id="UP000815677"/>
    </source>
</evidence>
<evidence type="ECO:0000256" key="1">
    <source>
        <dbReference type="SAM" id="MobiDB-lite"/>
    </source>
</evidence>
<feature type="region of interest" description="Disordered" evidence="1">
    <location>
        <begin position="237"/>
        <end position="404"/>
    </location>
</feature>
<name>A0ABQ0L1I6_MYCCL</name>
<feature type="compositionally biased region" description="Basic and acidic residues" evidence="1">
    <location>
        <begin position="327"/>
        <end position="342"/>
    </location>
</feature>
<protein>
    <submittedName>
        <fullName evidence="2">Uncharacterized protein</fullName>
    </submittedName>
</protein>
<evidence type="ECO:0000313" key="2">
    <source>
        <dbReference type="EMBL" id="GAT45023.1"/>
    </source>
</evidence>
<feature type="compositionally biased region" description="Basic residues" evidence="1">
    <location>
        <begin position="279"/>
        <end position="288"/>
    </location>
</feature>
<feature type="compositionally biased region" description="Basic residues" evidence="1">
    <location>
        <begin position="316"/>
        <end position="326"/>
    </location>
</feature>
<reference evidence="2" key="1">
    <citation type="submission" date="2014-09" db="EMBL/GenBank/DDBJ databases">
        <title>Genome sequence of the luminous mushroom Mycena chlorophos for searching fungal bioluminescence genes.</title>
        <authorList>
            <person name="Tanaka Y."/>
            <person name="Kasuga D."/>
            <person name="Oba Y."/>
            <person name="Hase S."/>
            <person name="Sato K."/>
            <person name="Oba Y."/>
            <person name="Sakakibara Y."/>
        </authorList>
    </citation>
    <scope>NUCLEOTIDE SEQUENCE</scope>
</reference>
<feature type="compositionally biased region" description="Polar residues" evidence="1">
    <location>
        <begin position="395"/>
        <end position="404"/>
    </location>
</feature>
<feature type="compositionally biased region" description="Acidic residues" evidence="1">
    <location>
        <begin position="255"/>
        <end position="269"/>
    </location>
</feature>
<accession>A0ABQ0L1I6</accession>